<proteinExistence type="predicted"/>
<comment type="caution">
    <text evidence="1">The sequence shown here is derived from an EMBL/GenBank/DDBJ whole genome shotgun (WGS) entry which is preliminary data.</text>
</comment>
<evidence type="ECO:0000313" key="2">
    <source>
        <dbReference type="Proteomes" id="UP001301769"/>
    </source>
</evidence>
<dbReference type="InterPro" id="IPR035979">
    <property type="entry name" value="RBD_domain_sf"/>
</dbReference>
<dbReference type="EMBL" id="MU858225">
    <property type="protein sequence ID" value="KAK4208856.1"/>
    <property type="molecule type" value="Genomic_DNA"/>
</dbReference>
<evidence type="ECO:0008006" key="3">
    <source>
        <dbReference type="Google" id="ProtNLM"/>
    </source>
</evidence>
<dbReference type="Proteomes" id="UP001301769">
    <property type="component" value="Unassembled WGS sequence"/>
</dbReference>
<dbReference type="SUPFAM" id="SSF54928">
    <property type="entry name" value="RNA-binding domain, RBD"/>
    <property type="match status" value="1"/>
</dbReference>
<name>A0AAN6XYD2_9PEZI</name>
<reference evidence="1" key="2">
    <citation type="submission" date="2023-05" db="EMBL/GenBank/DDBJ databases">
        <authorList>
            <consortium name="Lawrence Berkeley National Laboratory"/>
            <person name="Steindorff A."/>
            <person name="Hensen N."/>
            <person name="Bonometti L."/>
            <person name="Westerberg I."/>
            <person name="Brannstrom I.O."/>
            <person name="Guillou S."/>
            <person name="Cros-Aarteil S."/>
            <person name="Calhoun S."/>
            <person name="Haridas S."/>
            <person name="Kuo A."/>
            <person name="Mondo S."/>
            <person name="Pangilinan J."/>
            <person name="Riley R."/>
            <person name="Labutti K."/>
            <person name="Andreopoulos B."/>
            <person name="Lipzen A."/>
            <person name="Chen C."/>
            <person name="Yanf M."/>
            <person name="Daum C."/>
            <person name="Ng V."/>
            <person name="Clum A."/>
            <person name="Ohm R."/>
            <person name="Martin F."/>
            <person name="Silar P."/>
            <person name="Natvig D."/>
            <person name="Lalanne C."/>
            <person name="Gautier V."/>
            <person name="Ament-Velasquez S.L."/>
            <person name="Kruys A."/>
            <person name="Hutchinson M.I."/>
            <person name="Powell A.J."/>
            <person name="Barry K."/>
            <person name="Miller A.N."/>
            <person name="Grigoriev I.V."/>
            <person name="Debuchy R."/>
            <person name="Gladieux P."/>
            <person name="Thoren M.H."/>
            <person name="Johannesson H."/>
        </authorList>
    </citation>
    <scope>NUCLEOTIDE SEQUENCE</scope>
    <source>
        <strain evidence="1">PSN293</strain>
    </source>
</reference>
<reference evidence="1" key="1">
    <citation type="journal article" date="2023" name="Mol. Phylogenet. Evol.">
        <title>Genome-scale phylogeny and comparative genomics of the fungal order Sordariales.</title>
        <authorList>
            <person name="Hensen N."/>
            <person name="Bonometti L."/>
            <person name="Westerberg I."/>
            <person name="Brannstrom I.O."/>
            <person name="Guillou S."/>
            <person name="Cros-Aarteil S."/>
            <person name="Calhoun S."/>
            <person name="Haridas S."/>
            <person name="Kuo A."/>
            <person name="Mondo S."/>
            <person name="Pangilinan J."/>
            <person name="Riley R."/>
            <person name="LaButti K."/>
            <person name="Andreopoulos B."/>
            <person name="Lipzen A."/>
            <person name="Chen C."/>
            <person name="Yan M."/>
            <person name="Daum C."/>
            <person name="Ng V."/>
            <person name="Clum A."/>
            <person name="Steindorff A."/>
            <person name="Ohm R.A."/>
            <person name="Martin F."/>
            <person name="Silar P."/>
            <person name="Natvig D.O."/>
            <person name="Lalanne C."/>
            <person name="Gautier V."/>
            <person name="Ament-Velasquez S.L."/>
            <person name="Kruys A."/>
            <person name="Hutchinson M.I."/>
            <person name="Powell A.J."/>
            <person name="Barry K."/>
            <person name="Miller A.N."/>
            <person name="Grigoriev I.V."/>
            <person name="Debuchy R."/>
            <person name="Gladieux P."/>
            <person name="Hiltunen Thoren M."/>
            <person name="Johannesson H."/>
        </authorList>
    </citation>
    <scope>NUCLEOTIDE SEQUENCE</scope>
    <source>
        <strain evidence="1">PSN293</strain>
    </source>
</reference>
<sequence length="241" mass="28052">MPRRTREFRPMDSIVMGRSQNSDLTPEQREALGFSRHYQGDPLNPRNRSANIPEEESCSLYIQHLPPGMTEKRLLDELQKYAPFGKVNQTWVRPHDPNRGHPFSAAKLVMFERAGAEKVHTFVKNGGLVFDGIEAIIRWNTQRVPARSVTDPKHWYMTRVLKIWGPKKLVNVKFLYDHWNNKIQFTTQNIYHIAETPTVSCLIWVFGSMRHQAELAYLALKELADQHVDFEYAEDPLAERP</sequence>
<feature type="non-terminal residue" evidence="1">
    <location>
        <position position="241"/>
    </location>
</feature>
<gene>
    <name evidence="1" type="ORF">QBC37DRAFT_295719</name>
</gene>
<protein>
    <recommendedName>
        <fullName evidence="3">RRM domain-containing protein</fullName>
    </recommendedName>
</protein>
<dbReference type="GO" id="GO:0003676">
    <property type="term" value="F:nucleic acid binding"/>
    <property type="evidence" value="ECO:0007669"/>
    <property type="project" value="InterPro"/>
</dbReference>
<dbReference type="AlphaFoldDB" id="A0AAN6XYD2"/>
<keyword evidence="2" id="KW-1185">Reference proteome</keyword>
<dbReference type="CDD" id="cd00590">
    <property type="entry name" value="RRM_SF"/>
    <property type="match status" value="1"/>
</dbReference>
<evidence type="ECO:0000313" key="1">
    <source>
        <dbReference type="EMBL" id="KAK4208856.1"/>
    </source>
</evidence>
<organism evidence="1 2">
    <name type="scientific">Rhypophila decipiens</name>
    <dbReference type="NCBI Taxonomy" id="261697"/>
    <lineage>
        <taxon>Eukaryota</taxon>
        <taxon>Fungi</taxon>
        <taxon>Dikarya</taxon>
        <taxon>Ascomycota</taxon>
        <taxon>Pezizomycotina</taxon>
        <taxon>Sordariomycetes</taxon>
        <taxon>Sordariomycetidae</taxon>
        <taxon>Sordariales</taxon>
        <taxon>Naviculisporaceae</taxon>
        <taxon>Rhypophila</taxon>
    </lineage>
</organism>
<accession>A0AAN6XYD2</accession>